<evidence type="ECO:0000313" key="6">
    <source>
        <dbReference type="Proteomes" id="UP000696294"/>
    </source>
</evidence>
<feature type="compositionally biased region" description="Basic and acidic residues" evidence="2">
    <location>
        <begin position="164"/>
        <end position="184"/>
    </location>
</feature>
<name>A0ABX1B941_9ACTN</name>
<gene>
    <name evidence="5" type="ORF">HCN51_33575</name>
</gene>
<dbReference type="InterPro" id="IPR025736">
    <property type="entry name" value="PucR_C-HTH_dom"/>
</dbReference>
<organism evidence="5 6">
    <name type="scientific">Nonomuraea composti</name>
    <dbReference type="NCBI Taxonomy" id="2720023"/>
    <lineage>
        <taxon>Bacteria</taxon>
        <taxon>Bacillati</taxon>
        <taxon>Actinomycetota</taxon>
        <taxon>Actinomycetes</taxon>
        <taxon>Streptosporangiales</taxon>
        <taxon>Streptosporangiaceae</taxon>
        <taxon>Nonomuraea</taxon>
    </lineage>
</organism>
<protein>
    <submittedName>
        <fullName evidence="5">PucR family transcriptional regulator</fullName>
    </submittedName>
</protein>
<evidence type="ECO:0000313" key="5">
    <source>
        <dbReference type="EMBL" id="NJP94314.1"/>
    </source>
</evidence>
<evidence type="ECO:0000259" key="3">
    <source>
        <dbReference type="Pfam" id="PF13556"/>
    </source>
</evidence>
<dbReference type="InterPro" id="IPR051448">
    <property type="entry name" value="CdaR-like_regulators"/>
</dbReference>
<dbReference type="InterPro" id="IPR042070">
    <property type="entry name" value="PucR_C-HTH_sf"/>
</dbReference>
<sequence length="386" mass="41426">MAISELPADLLAGHGQRLADHAATGRLPDRHALDTYRAAGTRAAELGVPLRTLVDAALAAGENLPGVLPALRKAVSALMEGYEAAQLAAIRNEEEARREFVDDLLQGRAERLAERAEHFGLRLAESYVVAVARGLHTADHGAHEGAGGRHDDARGLHGAPGLRGDARGRPAREGDLGDRDRDRTGGRDWGRIERDLIARFGSHNVLVAVRDGLLVCVAPATLPAAVGEFTHHVRARFPPGWRVGIGRAHRGPGGVVTSYREAAQALELADGLRLTIDVVKAADLLVFPVLLRDRSAIEDLVNSVLSPLLEARGGHEPLLETLEAIFAAHGNQTAAARRLKVSPRAVTYRLERIRRLTGFSPDDPTQRFTLETAVLGARLLGWPPTG</sequence>
<keyword evidence="6" id="KW-1185">Reference proteome</keyword>
<evidence type="ECO:0000256" key="2">
    <source>
        <dbReference type="SAM" id="MobiDB-lite"/>
    </source>
</evidence>
<comment type="caution">
    <text evidence="5">The sequence shown here is derived from an EMBL/GenBank/DDBJ whole genome shotgun (WGS) entry which is preliminary data.</text>
</comment>
<comment type="similarity">
    <text evidence="1">Belongs to the CdaR family.</text>
</comment>
<dbReference type="EMBL" id="JAATEP010000028">
    <property type="protein sequence ID" value="NJP94314.1"/>
    <property type="molecule type" value="Genomic_DNA"/>
</dbReference>
<feature type="region of interest" description="Disordered" evidence="2">
    <location>
        <begin position="140"/>
        <end position="184"/>
    </location>
</feature>
<evidence type="ECO:0000256" key="1">
    <source>
        <dbReference type="ARBA" id="ARBA00006754"/>
    </source>
</evidence>
<dbReference type="InterPro" id="IPR041522">
    <property type="entry name" value="CdaR_GGDEF"/>
</dbReference>
<evidence type="ECO:0000259" key="4">
    <source>
        <dbReference type="Pfam" id="PF17853"/>
    </source>
</evidence>
<accession>A0ABX1B941</accession>
<feature type="compositionally biased region" description="Basic and acidic residues" evidence="2">
    <location>
        <begin position="140"/>
        <end position="155"/>
    </location>
</feature>
<reference evidence="5 6" key="1">
    <citation type="submission" date="2020-03" db="EMBL/GenBank/DDBJ databases">
        <title>WGS of actinomycetes isolated from Thailand.</title>
        <authorList>
            <person name="Thawai C."/>
        </authorList>
    </citation>
    <scope>NUCLEOTIDE SEQUENCE [LARGE SCALE GENOMIC DNA]</scope>
    <source>
        <strain evidence="5 6">FMUSA5-5</strain>
    </source>
</reference>
<dbReference type="Proteomes" id="UP000696294">
    <property type="component" value="Unassembled WGS sequence"/>
</dbReference>
<feature type="domain" description="PucR C-terminal helix-turn-helix" evidence="3">
    <location>
        <begin position="318"/>
        <end position="374"/>
    </location>
</feature>
<dbReference type="PANTHER" id="PTHR33744:SF1">
    <property type="entry name" value="DNA-BINDING TRANSCRIPTIONAL ACTIVATOR ADER"/>
    <property type="match status" value="1"/>
</dbReference>
<dbReference type="RefSeq" id="WP_168015093.1">
    <property type="nucleotide sequence ID" value="NZ_JAATEP010000028.1"/>
</dbReference>
<proteinExistence type="inferred from homology"/>
<dbReference type="Gene3D" id="1.10.10.2840">
    <property type="entry name" value="PucR C-terminal helix-turn-helix domain"/>
    <property type="match status" value="1"/>
</dbReference>
<dbReference type="PANTHER" id="PTHR33744">
    <property type="entry name" value="CARBOHYDRATE DIACID REGULATOR"/>
    <property type="match status" value="1"/>
</dbReference>
<dbReference type="Pfam" id="PF13556">
    <property type="entry name" value="HTH_30"/>
    <property type="match status" value="1"/>
</dbReference>
<dbReference type="Pfam" id="PF17853">
    <property type="entry name" value="GGDEF_2"/>
    <property type="match status" value="1"/>
</dbReference>
<feature type="domain" description="CdaR GGDEF-like" evidence="4">
    <location>
        <begin position="109"/>
        <end position="268"/>
    </location>
</feature>